<dbReference type="InterPro" id="IPR005627">
    <property type="entry name" value="CutC-like"/>
</dbReference>
<dbReference type="Gene3D" id="3.20.20.380">
    <property type="entry name" value="Copper homeostasis (CutC) domain"/>
    <property type="match status" value="1"/>
</dbReference>
<evidence type="ECO:0000313" key="3">
    <source>
        <dbReference type="EMBL" id="MPM45497.1"/>
    </source>
</evidence>
<name>A0A644ZXL9_9ZZZZ</name>
<gene>
    <name evidence="3" type="primary">cutC_23</name>
    <name evidence="3" type="ORF">SDC9_92184</name>
</gene>
<dbReference type="PANTHER" id="PTHR12598:SF0">
    <property type="entry name" value="COPPER HOMEOSTASIS PROTEIN CUTC HOMOLOG"/>
    <property type="match status" value="1"/>
</dbReference>
<evidence type="ECO:0000256" key="1">
    <source>
        <dbReference type="ARBA" id="ARBA00007768"/>
    </source>
</evidence>
<sequence length="255" mass="28514">MKSLLIETCCATYEDALESAQASITRIELNSALALGGLTPSVSLLKQIKRNTSLKVMAMLRPREGGMCYSNSEFQVMLEDLDMLLEAGTDGIVTGVLYEDGSIDFRRTEILREKIGSKEAVFHRAFDLTPNPFRALDQLIELGFHRILTSGQQADVIQGERLLMELRDRAKGAITILPGGGLRSNNVIPFLRRTSFGEIHYTPRHNRKDRSSLANLRIDFGLPGLPQDEITGIVNGEKLNDTIRQYLCEEFQEVL</sequence>
<comment type="caution">
    <text evidence="3">The sequence shown here is derived from an EMBL/GenBank/DDBJ whole genome shotgun (WGS) entry which is preliminary data.</text>
</comment>
<dbReference type="GO" id="GO:0005507">
    <property type="term" value="F:copper ion binding"/>
    <property type="evidence" value="ECO:0007669"/>
    <property type="project" value="TreeGrafter"/>
</dbReference>
<comment type="similarity">
    <text evidence="1">Belongs to the CutC family.</text>
</comment>
<dbReference type="HAMAP" id="MF_00795">
    <property type="entry name" value="CutC"/>
    <property type="match status" value="1"/>
</dbReference>
<dbReference type="InterPro" id="IPR036822">
    <property type="entry name" value="CutC-like_dom_sf"/>
</dbReference>
<dbReference type="SUPFAM" id="SSF110395">
    <property type="entry name" value="CutC-like"/>
    <property type="match status" value="1"/>
</dbReference>
<organism evidence="3">
    <name type="scientific">bioreactor metagenome</name>
    <dbReference type="NCBI Taxonomy" id="1076179"/>
    <lineage>
        <taxon>unclassified sequences</taxon>
        <taxon>metagenomes</taxon>
        <taxon>ecological metagenomes</taxon>
    </lineage>
</organism>
<protein>
    <recommendedName>
        <fullName evidence="2">Copper homeostasis protein cutC homolog</fullName>
    </recommendedName>
</protein>
<dbReference type="PANTHER" id="PTHR12598">
    <property type="entry name" value="COPPER HOMEOSTASIS PROTEIN CUTC"/>
    <property type="match status" value="1"/>
</dbReference>
<dbReference type="Pfam" id="PF03932">
    <property type="entry name" value="CutC"/>
    <property type="match status" value="1"/>
</dbReference>
<dbReference type="EMBL" id="VSSQ01010896">
    <property type="protein sequence ID" value="MPM45497.1"/>
    <property type="molecule type" value="Genomic_DNA"/>
</dbReference>
<dbReference type="AlphaFoldDB" id="A0A644ZXL9"/>
<reference evidence="3" key="1">
    <citation type="submission" date="2019-08" db="EMBL/GenBank/DDBJ databases">
        <authorList>
            <person name="Kucharzyk K."/>
            <person name="Murdoch R.W."/>
            <person name="Higgins S."/>
            <person name="Loffler F."/>
        </authorList>
    </citation>
    <scope>NUCLEOTIDE SEQUENCE</scope>
</reference>
<evidence type="ECO:0000256" key="2">
    <source>
        <dbReference type="ARBA" id="ARBA00019014"/>
    </source>
</evidence>
<accession>A0A644ZXL9</accession>
<proteinExistence type="inferred from homology"/>